<name>A0AAD5YEV0_9APHY</name>
<proteinExistence type="predicted"/>
<dbReference type="Proteomes" id="UP001212997">
    <property type="component" value="Unassembled WGS sequence"/>
</dbReference>
<gene>
    <name evidence="1" type="ORF">NLI96_g9908</name>
</gene>
<reference evidence="1" key="1">
    <citation type="submission" date="2022-07" db="EMBL/GenBank/DDBJ databases">
        <title>Genome Sequence of Physisporinus lineatus.</title>
        <authorList>
            <person name="Buettner E."/>
        </authorList>
    </citation>
    <scope>NUCLEOTIDE SEQUENCE</scope>
    <source>
        <strain evidence="1">VT162</strain>
    </source>
</reference>
<dbReference type="SUPFAM" id="SSF52047">
    <property type="entry name" value="RNI-like"/>
    <property type="match status" value="1"/>
</dbReference>
<dbReference type="EMBL" id="JANAWD010000528">
    <property type="protein sequence ID" value="KAJ3478224.1"/>
    <property type="molecule type" value="Genomic_DNA"/>
</dbReference>
<comment type="caution">
    <text evidence="1">The sequence shown here is derived from an EMBL/GenBank/DDBJ whole genome shotgun (WGS) entry which is preliminary data.</text>
</comment>
<evidence type="ECO:0008006" key="3">
    <source>
        <dbReference type="Google" id="ProtNLM"/>
    </source>
</evidence>
<dbReference type="InterPro" id="IPR032675">
    <property type="entry name" value="LRR_dom_sf"/>
</dbReference>
<sequence>MDIVIDHHYKDPKTLAKFALVCKEWAITARFHLWRTVTLGEHGRFGLEDFLRFTIDRPHIGFLVRDVKVQFHLTEQPPDIDVMGTILRLLKSLPEVESLLMDRMYFTPHHSRAHDVMNHEAVSRKMKYVRLSRCRFETIEPLEQLCRTFPGIHDLDILRCLVDQPDPLLQADTTLLPCLTRLSLMTFNQTQFMTWITQSLCLSKLTNLKIWMLEGHLQTWLPRAPLVLGPSLQSVHFVNSAYTPCETPVIELFCYSHQLPTVWKQFLVHLDLSHAVSLKSLIVETRADDPPASIDHIFQTILRKVASPHIEEVLLRLDTAAFIHKLVLTEIDWSGVDNILDGPNFKNLKKLTFNLGTLKFAFGKDRVQLLDALWRENVLKEFHKTASRGVEVVYVYGNLKTR</sequence>
<keyword evidence="2" id="KW-1185">Reference proteome</keyword>
<dbReference type="Gene3D" id="3.80.10.10">
    <property type="entry name" value="Ribonuclease Inhibitor"/>
    <property type="match status" value="1"/>
</dbReference>
<organism evidence="1 2">
    <name type="scientific">Meripilus lineatus</name>
    <dbReference type="NCBI Taxonomy" id="2056292"/>
    <lineage>
        <taxon>Eukaryota</taxon>
        <taxon>Fungi</taxon>
        <taxon>Dikarya</taxon>
        <taxon>Basidiomycota</taxon>
        <taxon>Agaricomycotina</taxon>
        <taxon>Agaricomycetes</taxon>
        <taxon>Polyporales</taxon>
        <taxon>Meripilaceae</taxon>
        <taxon>Meripilus</taxon>
    </lineage>
</organism>
<evidence type="ECO:0000313" key="1">
    <source>
        <dbReference type="EMBL" id="KAJ3478224.1"/>
    </source>
</evidence>
<protein>
    <recommendedName>
        <fullName evidence="3">F-box domain-containing protein</fullName>
    </recommendedName>
</protein>
<dbReference type="AlphaFoldDB" id="A0AAD5YEV0"/>
<evidence type="ECO:0000313" key="2">
    <source>
        <dbReference type="Proteomes" id="UP001212997"/>
    </source>
</evidence>
<accession>A0AAD5YEV0</accession>